<dbReference type="Proteomes" id="UP000186817">
    <property type="component" value="Unassembled WGS sequence"/>
</dbReference>
<feature type="compositionally biased region" description="Low complexity" evidence="4">
    <location>
        <begin position="795"/>
        <end position="818"/>
    </location>
</feature>
<dbReference type="Pfam" id="PF08711">
    <property type="entry name" value="Med26"/>
    <property type="match status" value="1"/>
</dbReference>
<dbReference type="PANTHER" id="PTHR48125:SF10">
    <property type="entry name" value="OS12G0136300 PROTEIN"/>
    <property type="match status" value="1"/>
</dbReference>
<evidence type="ECO:0000256" key="2">
    <source>
        <dbReference type="ARBA" id="ARBA00023242"/>
    </source>
</evidence>
<evidence type="ECO:0000256" key="5">
    <source>
        <dbReference type="SAM" id="Phobius"/>
    </source>
</evidence>
<feature type="compositionally biased region" description="Low complexity" evidence="4">
    <location>
        <begin position="194"/>
        <end position="208"/>
    </location>
</feature>
<feature type="compositionally biased region" description="Basic and acidic residues" evidence="4">
    <location>
        <begin position="824"/>
        <end position="833"/>
    </location>
</feature>
<evidence type="ECO:0000256" key="4">
    <source>
        <dbReference type="SAM" id="MobiDB-lite"/>
    </source>
</evidence>
<keyword evidence="5" id="KW-0472">Membrane</keyword>
<dbReference type="GO" id="GO:0005634">
    <property type="term" value="C:nucleus"/>
    <property type="evidence" value="ECO:0007669"/>
    <property type="project" value="UniProtKB-SubCell"/>
</dbReference>
<dbReference type="EMBL" id="LSRX01000360">
    <property type="protein sequence ID" value="OLP99490.1"/>
    <property type="molecule type" value="Genomic_DNA"/>
</dbReference>
<gene>
    <name evidence="7" type="ORF">AK812_SmicGene17941</name>
</gene>
<dbReference type="Gene3D" id="1.20.930.10">
    <property type="entry name" value="Conserved domain common to transcription factors TFIIS, elongin A, CRSP70"/>
    <property type="match status" value="1"/>
</dbReference>
<evidence type="ECO:0000256" key="3">
    <source>
        <dbReference type="PROSITE-ProRule" id="PRU00649"/>
    </source>
</evidence>
<dbReference type="PANTHER" id="PTHR48125">
    <property type="entry name" value="LP07818P1"/>
    <property type="match status" value="1"/>
</dbReference>
<evidence type="ECO:0000313" key="8">
    <source>
        <dbReference type="Proteomes" id="UP000186817"/>
    </source>
</evidence>
<keyword evidence="5" id="KW-0812">Transmembrane</keyword>
<dbReference type="InterPro" id="IPR017923">
    <property type="entry name" value="TFIIS_N"/>
</dbReference>
<proteinExistence type="predicted"/>
<accession>A0A1Q9DWF0</accession>
<keyword evidence="8" id="KW-1185">Reference proteome</keyword>
<dbReference type="InterPro" id="IPR003617">
    <property type="entry name" value="TFIIS/CRSP70_N_sub"/>
</dbReference>
<protein>
    <recommendedName>
        <fullName evidence="6">TFIIS N-terminal domain-containing protein</fullName>
    </recommendedName>
</protein>
<feature type="compositionally biased region" description="Acidic residues" evidence="4">
    <location>
        <begin position="484"/>
        <end position="493"/>
    </location>
</feature>
<feature type="compositionally biased region" description="Low complexity" evidence="4">
    <location>
        <begin position="420"/>
        <end position="438"/>
    </location>
</feature>
<sequence length="1085" mass="115659">MVNATLFRLAGELQTAPASDAATLLGILQELERLPATVELLRQTQLGVITQPFKDHGDPEVRALAKRLRRTWKDLIATAAGEAAAAMPPAPPPPETEAAVAASAVLSREPHHGMAPLMPGLEQEAEELLQELEVGSPHRRPRPKAVAKASSVADADEVFGTTPRQDASGYQHAEQPPSASVPSEPKKPKFAALPKMPVQAKAPAQPAQGELPDPSSTPAQTSVSVDETYAAPLPDMSADSSQAHERHGVPAALKSALPQAPIPTEPATASEPSAETAGYQEVARQAPAALKAPLPKAPLPKALVPEVHQAAAPAPPTPHDPAQAAAPAPPTPHDTARAAPAPPTPHDTARAAPAPPTPHDTARAAPAPPTPHDTAWAAAPAPPTPHDTARAAAPAPPTPHDTTQEMFEAPAVDSHKTEQTATAPVPDPTPTTAVTAAAPAPPTAMPEAQKPAPSEKPKFAPLPSVPKLPPKPVAQPPKPAVPEASEESSEDELIPATPQGPPEEVAAPQPPLPKGWLMLVMLGLVESQGWLMLVVLGLVESQGQLMRVMLGLSSQRGKRRPGPRVNAGLPAAARRQRMELVSNLQWLCRLFLETREQLFAAHEGTETEANCEGLREELDAVLFRRLLEETLTLPETAASPKSLIRLLRSFGRRALYGRRRSVYGRRAHLHFQQACAAKGGPRAFVLGAVPKILQLMSRLVDEGHASMDDAVEDGGDDPWLGSGTAGDDRAATSPKAHGGLPDWETLEGILSEPKDLRSLQDEADAFLAEAAKPLPAPLRLTEADRAPLSAEAPNSGSFAPRGRRAAPGAGKASADGAANSRPQPESDCHKEKNPDVEQVCMRAIYTCVNYMFADTKPQEFCDKERKKGNSEVIAALATSTSQSESEKMERMPLPEAIWLMSLIVFGLGLILKHFLARPKAEITGEASWAEIACAGMVPVQIVHPLHPRDWTLLLLLLWLLLLLQLLLQLLLLLLVQLPVRRIPAQKPFYSTEPSLLLKVAKAPLPNLDQLVACLVPGAEITTEGLLLQLADDDLVIVAYALQQIEEAASKRLIKELEVRDELRSTCMHRREYLQLLDGALAQGQG</sequence>
<feature type="transmembrane region" description="Helical" evidence="5">
    <location>
        <begin position="952"/>
        <end position="975"/>
    </location>
</feature>
<keyword evidence="2 3" id="KW-0539">Nucleus</keyword>
<organism evidence="7 8">
    <name type="scientific">Symbiodinium microadriaticum</name>
    <name type="common">Dinoflagellate</name>
    <name type="synonym">Zooxanthella microadriatica</name>
    <dbReference type="NCBI Taxonomy" id="2951"/>
    <lineage>
        <taxon>Eukaryota</taxon>
        <taxon>Sar</taxon>
        <taxon>Alveolata</taxon>
        <taxon>Dinophyceae</taxon>
        <taxon>Suessiales</taxon>
        <taxon>Symbiodiniaceae</taxon>
        <taxon>Symbiodinium</taxon>
    </lineage>
</organism>
<dbReference type="OrthoDB" id="44867at2759"/>
<feature type="region of interest" description="Disordered" evidence="4">
    <location>
        <begin position="707"/>
        <end position="743"/>
    </location>
</feature>
<dbReference type="AlphaFoldDB" id="A0A1Q9DWF0"/>
<comment type="subcellular location">
    <subcellularLocation>
        <location evidence="1 3">Nucleus</location>
    </subcellularLocation>
</comment>
<dbReference type="PROSITE" id="PS51319">
    <property type="entry name" value="TFIIS_N"/>
    <property type="match status" value="1"/>
</dbReference>
<dbReference type="InterPro" id="IPR035441">
    <property type="entry name" value="TFIIS/LEDGF_dom_sf"/>
</dbReference>
<evidence type="ECO:0000259" key="6">
    <source>
        <dbReference type="PROSITE" id="PS51319"/>
    </source>
</evidence>
<name>A0A1Q9DWF0_SYMMI</name>
<feature type="region of interest" description="Disordered" evidence="4">
    <location>
        <begin position="300"/>
        <end position="509"/>
    </location>
</feature>
<reference evidence="7 8" key="1">
    <citation type="submission" date="2016-02" db="EMBL/GenBank/DDBJ databases">
        <title>Genome analysis of coral dinoflagellate symbionts highlights evolutionary adaptations to a symbiotic lifestyle.</title>
        <authorList>
            <person name="Aranda M."/>
            <person name="Li Y."/>
            <person name="Liew Y.J."/>
            <person name="Baumgarten S."/>
            <person name="Simakov O."/>
            <person name="Wilson M."/>
            <person name="Piel J."/>
            <person name="Ashoor H."/>
            <person name="Bougouffa S."/>
            <person name="Bajic V.B."/>
            <person name="Ryu T."/>
            <person name="Ravasi T."/>
            <person name="Bayer T."/>
            <person name="Micklem G."/>
            <person name="Kim H."/>
            <person name="Bhak J."/>
            <person name="Lajeunesse T.C."/>
            <person name="Voolstra C.R."/>
        </authorList>
    </citation>
    <scope>NUCLEOTIDE SEQUENCE [LARGE SCALE GENOMIC DNA]</scope>
    <source>
        <strain evidence="7 8">CCMP2467</strain>
    </source>
</reference>
<feature type="region of interest" description="Disordered" evidence="4">
    <location>
        <begin position="788"/>
        <end position="833"/>
    </location>
</feature>
<feature type="compositionally biased region" description="Polar residues" evidence="4">
    <location>
        <begin position="214"/>
        <end position="225"/>
    </location>
</feature>
<evidence type="ECO:0000313" key="7">
    <source>
        <dbReference type="EMBL" id="OLP99490.1"/>
    </source>
</evidence>
<feature type="region of interest" description="Disordered" evidence="4">
    <location>
        <begin position="134"/>
        <end position="284"/>
    </location>
</feature>
<dbReference type="SMART" id="SM00509">
    <property type="entry name" value="TFS2N"/>
    <property type="match status" value="1"/>
</dbReference>
<dbReference type="CDD" id="cd00183">
    <property type="entry name" value="TFIIS_I"/>
    <property type="match status" value="1"/>
</dbReference>
<dbReference type="SUPFAM" id="SSF47676">
    <property type="entry name" value="Conserved domain common to transcription factors TFIIS, elongin A, CRSP70"/>
    <property type="match status" value="1"/>
</dbReference>
<feature type="transmembrane region" description="Helical" evidence="5">
    <location>
        <begin position="896"/>
        <end position="915"/>
    </location>
</feature>
<evidence type="ECO:0000256" key="1">
    <source>
        <dbReference type="ARBA" id="ARBA00004123"/>
    </source>
</evidence>
<keyword evidence="5" id="KW-1133">Transmembrane helix</keyword>
<feature type="domain" description="TFIIS N-terminal" evidence="6">
    <location>
        <begin position="1"/>
        <end position="79"/>
    </location>
</feature>
<comment type="caution">
    <text evidence="7">The sequence shown here is derived from an EMBL/GenBank/DDBJ whole genome shotgun (WGS) entry which is preliminary data.</text>
</comment>
<feature type="compositionally biased region" description="Pro residues" evidence="4">
    <location>
        <begin position="463"/>
        <end position="480"/>
    </location>
</feature>